<feature type="binding site" evidence="5">
    <location>
        <position position="97"/>
    </location>
    <ligand>
        <name>a divalent metal cation</name>
        <dbReference type="ChEBI" id="CHEBI:60240"/>
    </ligand>
</feature>
<dbReference type="InterPro" id="IPR036523">
    <property type="entry name" value="SurE-like_sf"/>
</dbReference>
<proteinExistence type="inferred from homology"/>
<sequence length="258" mass="28685">MKILISNDDGINSKGVHILVKLLNDLGHEIVVACPSKQCSGYGQSITTRNLITYKQTDQFVGAIKAYAIDGSPTDCILVALNHLLDQKPDLIMTGINHGANVGKDYFYSGTIGAAREGSCNGIASIALSLSRDSDYSLNFEQSIPVMKEVLKKVLSRPLSNGSLTNINFPSRSYDNYLGIKVVPMELRQERFKLIPVDIKDVRATRGFWLSNRINEMDEVQHADYSLVSKGYVTVSPIDIFKNDHELLKEVEEVFKEQ</sequence>
<dbReference type="PANTHER" id="PTHR30457">
    <property type="entry name" value="5'-NUCLEOTIDASE SURE"/>
    <property type="match status" value="1"/>
</dbReference>
<dbReference type="HOGENOM" id="CLU_045192_1_2_9"/>
<dbReference type="EMBL" id="AGZD01000007">
    <property type="protein sequence ID" value="EKB54682.1"/>
    <property type="molecule type" value="Genomic_DNA"/>
</dbReference>
<evidence type="ECO:0000256" key="1">
    <source>
        <dbReference type="ARBA" id="ARBA00000815"/>
    </source>
</evidence>
<comment type="cofactor">
    <cofactor evidence="5">
        <name>a divalent metal cation</name>
        <dbReference type="ChEBI" id="CHEBI:60240"/>
    </cofactor>
    <text evidence="5">Binds 1 divalent metal cation per subunit.</text>
</comment>
<accession>K1LRE8</accession>
<dbReference type="GO" id="GO:0005737">
    <property type="term" value="C:cytoplasm"/>
    <property type="evidence" value="ECO:0007669"/>
    <property type="project" value="UniProtKB-SubCell"/>
</dbReference>
<comment type="similarity">
    <text evidence="2 5">Belongs to the SurE nucleotidase family.</text>
</comment>
<evidence type="ECO:0000256" key="4">
    <source>
        <dbReference type="ARBA" id="ARBA00022801"/>
    </source>
</evidence>
<feature type="binding site" evidence="5">
    <location>
        <position position="8"/>
    </location>
    <ligand>
        <name>a divalent metal cation</name>
        <dbReference type="ChEBI" id="CHEBI:60240"/>
    </ligand>
</feature>
<evidence type="ECO:0000259" key="6">
    <source>
        <dbReference type="Pfam" id="PF01975"/>
    </source>
</evidence>
<comment type="catalytic activity">
    <reaction evidence="1 5">
        <text>a ribonucleoside 5'-phosphate + H2O = a ribonucleoside + phosphate</text>
        <dbReference type="Rhea" id="RHEA:12484"/>
        <dbReference type="ChEBI" id="CHEBI:15377"/>
        <dbReference type="ChEBI" id="CHEBI:18254"/>
        <dbReference type="ChEBI" id="CHEBI:43474"/>
        <dbReference type="ChEBI" id="CHEBI:58043"/>
        <dbReference type="EC" id="3.1.3.5"/>
    </reaction>
</comment>
<dbReference type="Gene3D" id="3.40.1210.10">
    <property type="entry name" value="Survival protein SurE-like phosphatase/nucleotidase"/>
    <property type="match status" value="1"/>
</dbReference>
<dbReference type="STRING" id="883111.HMPREF9706_00872"/>
<keyword evidence="5" id="KW-0547">Nucleotide-binding</keyword>
<dbReference type="AlphaFoldDB" id="K1LRE8"/>
<dbReference type="InterPro" id="IPR002828">
    <property type="entry name" value="SurE-like_Pase/nucleotidase"/>
</dbReference>
<protein>
    <recommendedName>
        <fullName evidence="5">5'-nucleotidase SurE</fullName>
        <ecNumber evidence="5">3.1.3.5</ecNumber>
    </recommendedName>
    <alternativeName>
        <fullName evidence="5">Nucleoside 5'-monophosphate phosphohydrolase</fullName>
    </alternativeName>
</protein>
<dbReference type="OrthoDB" id="9780815at2"/>
<feature type="binding site" evidence="5">
    <location>
        <position position="9"/>
    </location>
    <ligand>
        <name>a divalent metal cation</name>
        <dbReference type="ChEBI" id="CHEBI:60240"/>
    </ligand>
</feature>
<dbReference type="GO" id="GO:0008253">
    <property type="term" value="F:5'-nucleotidase activity"/>
    <property type="evidence" value="ECO:0007669"/>
    <property type="project" value="UniProtKB-UniRule"/>
</dbReference>
<dbReference type="HAMAP" id="MF_00060">
    <property type="entry name" value="SurE"/>
    <property type="match status" value="1"/>
</dbReference>
<comment type="caution">
    <text evidence="7">The sequence shown here is derived from an EMBL/GenBank/DDBJ whole genome shotgun (WGS) entry which is preliminary data.</text>
</comment>
<keyword evidence="5" id="KW-0963">Cytoplasm</keyword>
<evidence type="ECO:0000313" key="8">
    <source>
        <dbReference type="Proteomes" id="UP000004465"/>
    </source>
</evidence>
<dbReference type="InterPro" id="IPR030048">
    <property type="entry name" value="SurE"/>
</dbReference>
<evidence type="ECO:0000313" key="7">
    <source>
        <dbReference type="EMBL" id="EKB54682.1"/>
    </source>
</evidence>
<comment type="function">
    <text evidence="5">Nucleotidase that shows phosphatase activity on nucleoside 5'-monophosphates.</text>
</comment>
<gene>
    <name evidence="5" type="primary">surE</name>
    <name evidence="7" type="ORF">HMPREF9706_00872</name>
</gene>
<evidence type="ECO:0000256" key="2">
    <source>
        <dbReference type="ARBA" id="ARBA00011062"/>
    </source>
</evidence>
<keyword evidence="4 5" id="KW-0378">Hydrolase</keyword>
<reference evidence="7 8" key="1">
    <citation type="submission" date="2012-07" db="EMBL/GenBank/DDBJ databases">
        <title>The Genome Sequence of Facklamia hominis CCUG 36813.</title>
        <authorList>
            <consortium name="The Broad Institute Genome Sequencing Platform"/>
            <person name="Earl A."/>
            <person name="Ward D."/>
            <person name="Feldgarden M."/>
            <person name="Gevers D."/>
            <person name="Huys G."/>
            <person name="Walker B."/>
            <person name="Young S.K."/>
            <person name="Zeng Q."/>
            <person name="Gargeya S."/>
            <person name="Fitzgerald M."/>
            <person name="Haas B."/>
            <person name="Abouelleil A."/>
            <person name="Alvarado L."/>
            <person name="Arachchi H.M."/>
            <person name="Berlin A.M."/>
            <person name="Chapman S.B."/>
            <person name="Goldberg J."/>
            <person name="Griggs A."/>
            <person name="Gujja S."/>
            <person name="Hansen M."/>
            <person name="Howarth C."/>
            <person name="Imamovic A."/>
            <person name="Larimer J."/>
            <person name="McCowen C."/>
            <person name="Montmayeur A."/>
            <person name="Murphy C."/>
            <person name="Neiman D."/>
            <person name="Pearson M."/>
            <person name="Priest M."/>
            <person name="Roberts A."/>
            <person name="Saif S."/>
            <person name="Shea T."/>
            <person name="Sisk P."/>
            <person name="Sykes S."/>
            <person name="Wortman J."/>
            <person name="Nusbaum C."/>
            <person name="Birren B."/>
        </authorList>
    </citation>
    <scope>NUCLEOTIDE SEQUENCE [LARGE SCALE GENOMIC DNA]</scope>
    <source>
        <strain evidence="7 8">CCUG 36813</strain>
    </source>
</reference>
<organism evidence="7 8">
    <name type="scientific">Facklamia hominis CCUG 36813</name>
    <dbReference type="NCBI Taxonomy" id="883111"/>
    <lineage>
        <taxon>Bacteria</taxon>
        <taxon>Bacillati</taxon>
        <taxon>Bacillota</taxon>
        <taxon>Bacilli</taxon>
        <taxon>Lactobacillales</taxon>
        <taxon>Aerococcaceae</taxon>
        <taxon>Facklamia</taxon>
    </lineage>
</organism>
<evidence type="ECO:0000256" key="3">
    <source>
        <dbReference type="ARBA" id="ARBA00022723"/>
    </source>
</evidence>
<dbReference type="RefSeq" id="WP_006908193.1">
    <property type="nucleotide sequence ID" value="NZ_JH932292.1"/>
</dbReference>
<dbReference type="SUPFAM" id="SSF64167">
    <property type="entry name" value="SurE-like"/>
    <property type="match status" value="1"/>
</dbReference>
<dbReference type="GO" id="GO:0046872">
    <property type="term" value="F:metal ion binding"/>
    <property type="evidence" value="ECO:0007669"/>
    <property type="project" value="UniProtKB-UniRule"/>
</dbReference>
<dbReference type="GO" id="GO:0000166">
    <property type="term" value="F:nucleotide binding"/>
    <property type="evidence" value="ECO:0007669"/>
    <property type="project" value="UniProtKB-KW"/>
</dbReference>
<dbReference type="PATRIC" id="fig|883111.3.peg.870"/>
<dbReference type="NCBIfam" id="TIGR00087">
    <property type="entry name" value="surE"/>
    <property type="match status" value="1"/>
</dbReference>
<name>K1LRE8_9LACT</name>
<comment type="subcellular location">
    <subcellularLocation>
        <location evidence="5">Cytoplasm</location>
    </subcellularLocation>
</comment>
<dbReference type="EC" id="3.1.3.5" evidence="5"/>
<feature type="binding site" evidence="5">
    <location>
        <position position="40"/>
    </location>
    <ligand>
        <name>a divalent metal cation</name>
        <dbReference type="ChEBI" id="CHEBI:60240"/>
    </ligand>
</feature>
<dbReference type="Proteomes" id="UP000004465">
    <property type="component" value="Unassembled WGS sequence"/>
</dbReference>
<evidence type="ECO:0000256" key="5">
    <source>
        <dbReference type="HAMAP-Rule" id="MF_00060"/>
    </source>
</evidence>
<dbReference type="PANTHER" id="PTHR30457:SF0">
    <property type="entry name" value="PHOSPHATASE, PUTATIVE (AFU_ORTHOLOGUE AFUA_4G01070)-RELATED"/>
    <property type="match status" value="1"/>
</dbReference>
<keyword evidence="3 5" id="KW-0479">Metal-binding</keyword>
<feature type="domain" description="Survival protein SurE-like phosphatase/nucleotidase" evidence="6">
    <location>
        <begin position="3"/>
        <end position="188"/>
    </location>
</feature>
<keyword evidence="8" id="KW-1185">Reference proteome</keyword>
<dbReference type="Pfam" id="PF01975">
    <property type="entry name" value="SurE"/>
    <property type="match status" value="1"/>
</dbReference>